<evidence type="ECO:0000313" key="7">
    <source>
        <dbReference type="EMBL" id="ADI18122.1"/>
    </source>
</evidence>
<evidence type="ECO:0000256" key="5">
    <source>
        <dbReference type="SAM" id="Phobius"/>
    </source>
</evidence>
<keyword evidence="2 5" id="KW-0812">Transmembrane</keyword>
<feature type="transmembrane region" description="Helical" evidence="5">
    <location>
        <begin position="212"/>
        <end position="232"/>
    </location>
</feature>
<feature type="transmembrane region" description="Helical" evidence="5">
    <location>
        <begin position="335"/>
        <end position="353"/>
    </location>
</feature>
<feature type="transmembrane region" description="Helical" evidence="5">
    <location>
        <begin position="278"/>
        <end position="296"/>
    </location>
</feature>
<dbReference type="AlphaFoldDB" id="E0XUN1"/>
<dbReference type="Pfam" id="PF04932">
    <property type="entry name" value="Wzy_C"/>
    <property type="match status" value="1"/>
</dbReference>
<feature type="transmembrane region" description="Helical" evidence="5">
    <location>
        <begin position="172"/>
        <end position="192"/>
    </location>
</feature>
<evidence type="ECO:0000256" key="1">
    <source>
        <dbReference type="ARBA" id="ARBA00004141"/>
    </source>
</evidence>
<evidence type="ECO:0000256" key="2">
    <source>
        <dbReference type="ARBA" id="ARBA00022692"/>
    </source>
</evidence>
<organism evidence="7">
    <name type="scientific">uncultured Verrucomicrobiales bacterium HF0200_39L05</name>
    <dbReference type="NCBI Taxonomy" id="710997"/>
    <lineage>
        <taxon>Bacteria</taxon>
        <taxon>Pseudomonadati</taxon>
        <taxon>Verrucomicrobiota</taxon>
        <taxon>Verrucomicrobiia</taxon>
        <taxon>Verrucomicrobiales</taxon>
        <taxon>environmental samples</taxon>
    </lineage>
</organism>
<dbReference type="InterPro" id="IPR007016">
    <property type="entry name" value="O-antigen_ligase-rel_domated"/>
</dbReference>
<feature type="transmembrane region" description="Helical" evidence="5">
    <location>
        <begin position="65"/>
        <end position="87"/>
    </location>
</feature>
<feature type="transmembrane region" description="Helical" evidence="5">
    <location>
        <begin position="458"/>
        <end position="476"/>
    </location>
</feature>
<sequence length="533" mass="60588">MRNWNCIFCFLLFIRSRLLRRHVPMPGRRKSKEPKLHKCSDRCTEALIYIMVIFSPWAFGTTQHWSIWTMNITAYGLGVLFVSKWIIRWTTDFRPWPSETTKNEISPRQLRLRQIHKTCTVSSAVFMILLLGYILISAINARASFNLETHEYTYFEGINKNLPHSYDARGTWFLFWQYLGLIIMFWSTRDWLAGARPTRSSISLNPRLKRLIFLICLNGGVLALECILQRIYYGDYRRVGINGIADLAAVGKLLFLIEPGINTSNVGQFGPFAYRSNATSYLNLIWPLSLGLFIQLGRENLDYGKRRIGNGSELLLIPIIALAASAPIISSARGGTFVMVGLLILAAVTTMFLKVISRFLRLSVSMALLIGLCTAYYFGWEKIESRLINIFSDNTNIRIQIYETVFKMIDEYGLFGSGPGSFEAAAQFELGETFNIWQSWVHNDYLEFYLTFGKPGCAIIIALAAILAMQFLATFLEDSARTLKWFGLLAVVGLATHAVLDFPLQVYSILTLLMLTVTMLTYKHSPATIHPVT</sequence>
<feature type="transmembrane region" description="Helical" evidence="5">
    <location>
        <begin position="308"/>
        <end position="329"/>
    </location>
</feature>
<feature type="transmembrane region" description="Helical" evidence="5">
    <location>
        <begin position="118"/>
        <end position="139"/>
    </location>
</feature>
<dbReference type="InterPro" id="IPR051533">
    <property type="entry name" value="WaaL-like"/>
</dbReference>
<keyword evidence="4 5" id="KW-0472">Membrane</keyword>
<proteinExistence type="predicted"/>
<dbReference type="PANTHER" id="PTHR37422">
    <property type="entry name" value="TEICHURONIC ACID BIOSYNTHESIS PROTEIN TUAE"/>
    <property type="match status" value="1"/>
</dbReference>
<dbReference type="EMBL" id="GU474882">
    <property type="protein sequence ID" value="ADI18122.1"/>
    <property type="molecule type" value="Genomic_DNA"/>
</dbReference>
<reference evidence="7" key="1">
    <citation type="journal article" date="2011" name="Environ. Microbiol.">
        <title>Time-series analyses of Monterey Bay coastal microbial picoplankton using a 'genome proxy' microarray.</title>
        <authorList>
            <person name="Rich V.I."/>
            <person name="Pham V.D."/>
            <person name="Eppley J."/>
            <person name="Shi Y."/>
            <person name="DeLong E.F."/>
        </authorList>
    </citation>
    <scope>NUCLEOTIDE SEQUENCE</scope>
</reference>
<feature type="transmembrane region" description="Helical" evidence="5">
    <location>
        <begin position="360"/>
        <end position="379"/>
    </location>
</feature>
<evidence type="ECO:0000256" key="4">
    <source>
        <dbReference type="ARBA" id="ARBA00023136"/>
    </source>
</evidence>
<keyword evidence="3 5" id="KW-1133">Transmembrane helix</keyword>
<accession>E0XUN1</accession>
<evidence type="ECO:0000256" key="3">
    <source>
        <dbReference type="ARBA" id="ARBA00022989"/>
    </source>
</evidence>
<protein>
    <recommendedName>
        <fullName evidence="6">O-antigen ligase-related domain-containing protein</fullName>
    </recommendedName>
</protein>
<feature type="domain" description="O-antigen ligase-related" evidence="6">
    <location>
        <begin position="320"/>
        <end position="460"/>
    </location>
</feature>
<dbReference type="PANTHER" id="PTHR37422:SF13">
    <property type="entry name" value="LIPOPOLYSACCHARIDE BIOSYNTHESIS PROTEIN PA4999-RELATED"/>
    <property type="match status" value="1"/>
</dbReference>
<dbReference type="GO" id="GO:0016020">
    <property type="term" value="C:membrane"/>
    <property type="evidence" value="ECO:0007669"/>
    <property type="project" value="UniProtKB-SubCell"/>
</dbReference>
<name>E0XUN1_9BACT</name>
<comment type="subcellular location">
    <subcellularLocation>
        <location evidence="1">Membrane</location>
        <topology evidence="1">Multi-pass membrane protein</topology>
    </subcellularLocation>
</comment>
<feature type="transmembrane region" description="Helical" evidence="5">
    <location>
        <begin position="483"/>
        <end position="500"/>
    </location>
</feature>
<evidence type="ECO:0000259" key="6">
    <source>
        <dbReference type="Pfam" id="PF04932"/>
    </source>
</evidence>